<dbReference type="Proteomes" id="UP000439903">
    <property type="component" value="Unassembled WGS sequence"/>
</dbReference>
<keyword evidence="3" id="KW-0575">Peroxidase</keyword>
<evidence type="ECO:0000256" key="1">
    <source>
        <dbReference type="ARBA" id="ARBA00009796"/>
    </source>
</evidence>
<dbReference type="EMBL" id="WTPW01001069">
    <property type="protein sequence ID" value="KAF0458947.1"/>
    <property type="molecule type" value="Genomic_DNA"/>
</dbReference>
<dbReference type="GO" id="GO:0045454">
    <property type="term" value="P:cell redox homeostasis"/>
    <property type="evidence" value="ECO:0007669"/>
    <property type="project" value="TreeGrafter"/>
</dbReference>
<evidence type="ECO:0000256" key="5">
    <source>
        <dbReference type="ARBA" id="ARBA00023002"/>
    </source>
</evidence>
<keyword evidence="11" id="KW-1185">Reference proteome</keyword>
<gene>
    <name evidence="10" type="ORF">F8M41_000845</name>
</gene>
<name>A0A8H3XFB1_GIGMA</name>
<dbReference type="GO" id="GO:0005829">
    <property type="term" value="C:cytosol"/>
    <property type="evidence" value="ECO:0007669"/>
    <property type="project" value="TreeGrafter"/>
</dbReference>
<reference evidence="10 11" key="1">
    <citation type="journal article" date="2019" name="Environ. Microbiol.">
        <title>At the nexus of three kingdoms: the genome of the mycorrhizal fungus Gigaspora margarita provides insights into plant, endobacterial and fungal interactions.</title>
        <authorList>
            <person name="Venice F."/>
            <person name="Ghignone S."/>
            <person name="Salvioli di Fossalunga A."/>
            <person name="Amselem J."/>
            <person name="Novero M."/>
            <person name="Xianan X."/>
            <person name="Sedzielewska Toro K."/>
            <person name="Morin E."/>
            <person name="Lipzen A."/>
            <person name="Grigoriev I.V."/>
            <person name="Henrissat B."/>
            <person name="Martin F.M."/>
            <person name="Bonfante P."/>
        </authorList>
    </citation>
    <scope>NUCLEOTIDE SEQUENCE [LARGE SCALE GENOMIC DNA]</scope>
    <source>
        <strain evidence="10 11">BEG34</strain>
    </source>
</reference>
<evidence type="ECO:0000256" key="2">
    <source>
        <dbReference type="ARBA" id="ARBA00013017"/>
    </source>
</evidence>
<dbReference type="SUPFAM" id="SSF52833">
    <property type="entry name" value="Thioredoxin-like"/>
    <property type="match status" value="1"/>
</dbReference>
<dbReference type="GO" id="GO:0008379">
    <property type="term" value="F:thioredoxin peroxidase activity"/>
    <property type="evidence" value="ECO:0007669"/>
    <property type="project" value="TreeGrafter"/>
</dbReference>
<dbReference type="OrthoDB" id="185659at2759"/>
<dbReference type="FunFam" id="3.40.30.10:FF:000003">
    <property type="entry name" value="Peroxiredoxin 1"/>
    <property type="match status" value="1"/>
</dbReference>
<evidence type="ECO:0000256" key="6">
    <source>
        <dbReference type="ARBA" id="ARBA00023157"/>
    </source>
</evidence>
<protein>
    <recommendedName>
        <fullName evidence="2">thioredoxin-dependent peroxiredoxin</fullName>
        <ecNumber evidence="2">1.11.1.24</ecNumber>
    </recommendedName>
</protein>
<dbReference type="GO" id="GO:0033554">
    <property type="term" value="P:cellular response to stress"/>
    <property type="evidence" value="ECO:0007669"/>
    <property type="project" value="TreeGrafter"/>
</dbReference>
<evidence type="ECO:0000256" key="7">
    <source>
        <dbReference type="ARBA" id="ARBA00023284"/>
    </source>
</evidence>
<evidence type="ECO:0000256" key="3">
    <source>
        <dbReference type="ARBA" id="ARBA00022559"/>
    </source>
</evidence>
<dbReference type="InterPro" id="IPR013766">
    <property type="entry name" value="Thioredoxin_domain"/>
</dbReference>
<evidence type="ECO:0000256" key="8">
    <source>
        <dbReference type="ARBA" id="ARBA00049091"/>
    </source>
</evidence>
<dbReference type="Gene3D" id="3.40.30.10">
    <property type="entry name" value="Glutaredoxin"/>
    <property type="match status" value="1"/>
</dbReference>
<dbReference type="GO" id="GO:0042744">
    <property type="term" value="P:hydrogen peroxide catabolic process"/>
    <property type="evidence" value="ECO:0007669"/>
    <property type="project" value="TreeGrafter"/>
</dbReference>
<dbReference type="Pfam" id="PF00578">
    <property type="entry name" value="AhpC-TSA"/>
    <property type="match status" value="1"/>
</dbReference>
<dbReference type="PROSITE" id="PS51352">
    <property type="entry name" value="THIOREDOXIN_2"/>
    <property type="match status" value="1"/>
</dbReference>
<sequence length="260" mass="29539">MYALRPASLRAISRIVTSRIFRPKLVTARTFSYVKPLYQEETPKLSEYQRKKLLLKKKFADEFVAKVTRPAPYWEAQAVVGEEIKNLSLNDFEDKFLIMLFYPLDFTFVCPTELNAFSDRSQEFKDIGAEVVAISCDSEFSHLAWSKMPRGQGGIGGIKIPLIADYSKKISEDYGVLYEEKGIPFRGTVIIDDKGTVRVININDTPIGRSVDEVLRLVQAIQFTNDYGEVCPANWKKGDATIVPDPKKSLSYFSKLKNDK</sequence>
<dbReference type="InterPro" id="IPR019479">
    <property type="entry name" value="Peroxiredoxin_C"/>
</dbReference>
<evidence type="ECO:0000313" key="10">
    <source>
        <dbReference type="EMBL" id="KAF0458947.1"/>
    </source>
</evidence>
<comment type="caution">
    <text evidence="10">The sequence shown here is derived from an EMBL/GenBank/DDBJ whole genome shotgun (WGS) entry which is preliminary data.</text>
</comment>
<keyword evidence="5" id="KW-0560">Oxidoreductase</keyword>
<keyword evidence="6" id="KW-1015">Disulfide bond</keyword>
<dbReference type="AlphaFoldDB" id="A0A8H3XFB1"/>
<organism evidence="10 11">
    <name type="scientific">Gigaspora margarita</name>
    <dbReference type="NCBI Taxonomy" id="4874"/>
    <lineage>
        <taxon>Eukaryota</taxon>
        <taxon>Fungi</taxon>
        <taxon>Fungi incertae sedis</taxon>
        <taxon>Mucoromycota</taxon>
        <taxon>Glomeromycotina</taxon>
        <taxon>Glomeromycetes</taxon>
        <taxon>Diversisporales</taxon>
        <taxon>Gigasporaceae</taxon>
        <taxon>Gigaspora</taxon>
    </lineage>
</organism>
<dbReference type="Pfam" id="PF10417">
    <property type="entry name" value="1-cysPrx_C"/>
    <property type="match status" value="1"/>
</dbReference>
<dbReference type="CDD" id="cd03015">
    <property type="entry name" value="PRX_Typ2cys"/>
    <property type="match status" value="1"/>
</dbReference>
<dbReference type="InterPro" id="IPR050217">
    <property type="entry name" value="Peroxiredoxin"/>
</dbReference>
<evidence type="ECO:0000256" key="4">
    <source>
        <dbReference type="ARBA" id="ARBA00022862"/>
    </source>
</evidence>
<proteinExistence type="inferred from homology"/>
<dbReference type="PANTHER" id="PTHR10681">
    <property type="entry name" value="THIOREDOXIN PEROXIDASE"/>
    <property type="match status" value="1"/>
</dbReference>
<dbReference type="EC" id="1.11.1.24" evidence="2"/>
<dbReference type="PANTHER" id="PTHR10681:SF171">
    <property type="entry name" value="PEROXIREDOXIN 4"/>
    <property type="match status" value="1"/>
</dbReference>
<dbReference type="InterPro" id="IPR000866">
    <property type="entry name" value="AhpC/TSA"/>
</dbReference>
<comment type="similarity">
    <text evidence="1">Belongs to the peroxiredoxin family. AhpC/Prx1 subfamily.</text>
</comment>
<accession>A0A8H3XFB1</accession>
<evidence type="ECO:0000259" key="9">
    <source>
        <dbReference type="PROSITE" id="PS51352"/>
    </source>
</evidence>
<feature type="domain" description="Thioredoxin" evidence="9">
    <location>
        <begin position="65"/>
        <end position="223"/>
    </location>
</feature>
<evidence type="ECO:0000313" key="11">
    <source>
        <dbReference type="Proteomes" id="UP000439903"/>
    </source>
</evidence>
<dbReference type="GO" id="GO:0006979">
    <property type="term" value="P:response to oxidative stress"/>
    <property type="evidence" value="ECO:0007669"/>
    <property type="project" value="TreeGrafter"/>
</dbReference>
<keyword evidence="4" id="KW-0049">Antioxidant</keyword>
<keyword evidence="7" id="KW-0676">Redox-active center</keyword>
<dbReference type="InterPro" id="IPR036249">
    <property type="entry name" value="Thioredoxin-like_sf"/>
</dbReference>
<comment type="catalytic activity">
    <reaction evidence="8">
        <text>a hydroperoxide + [thioredoxin]-dithiol = an alcohol + [thioredoxin]-disulfide + H2O</text>
        <dbReference type="Rhea" id="RHEA:62620"/>
        <dbReference type="Rhea" id="RHEA-COMP:10698"/>
        <dbReference type="Rhea" id="RHEA-COMP:10700"/>
        <dbReference type="ChEBI" id="CHEBI:15377"/>
        <dbReference type="ChEBI" id="CHEBI:29950"/>
        <dbReference type="ChEBI" id="CHEBI:30879"/>
        <dbReference type="ChEBI" id="CHEBI:35924"/>
        <dbReference type="ChEBI" id="CHEBI:50058"/>
        <dbReference type="EC" id="1.11.1.24"/>
    </reaction>
</comment>